<name>A0A4Q7TYH2_9MICO</name>
<dbReference type="SUPFAM" id="SSF55298">
    <property type="entry name" value="YjgF-like"/>
    <property type="match status" value="1"/>
</dbReference>
<dbReference type="PANTHER" id="PTHR47328:SF1">
    <property type="entry name" value="RUTC FAMILY PROTEIN YOAB"/>
    <property type="match status" value="1"/>
</dbReference>
<comment type="caution">
    <text evidence="1">The sequence shown here is derived from an EMBL/GenBank/DDBJ whole genome shotgun (WGS) entry which is preliminary data.</text>
</comment>
<dbReference type="OrthoDB" id="8684161at2"/>
<dbReference type="EMBL" id="SHKI01000004">
    <property type="protein sequence ID" value="RZT66246.1"/>
    <property type="molecule type" value="Genomic_DNA"/>
</dbReference>
<sequence length="134" mass="13724">MASSRLTRTPADTGDALSAQFTTLDGVAYITVIPTVAGGALAPGTDSDQAEAIFDNLERKLAAAGASLADIAQFTVYLCDIADTLAPFNAVYARRMPRGLAPMRCAVGVAALARPAMRVEVSVVAAVPRAAAAE</sequence>
<dbReference type="Pfam" id="PF01042">
    <property type="entry name" value="Ribonuc_L-PSP"/>
    <property type="match status" value="1"/>
</dbReference>
<evidence type="ECO:0000313" key="1">
    <source>
        <dbReference type="EMBL" id="RZT66246.1"/>
    </source>
</evidence>
<dbReference type="InterPro" id="IPR035709">
    <property type="entry name" value="YoaB-like"/>
</dbReference>
<gene>
    <name evidence="1" type="ORF">EV139_1677</name>
</gene>
<dbReference type="Gene3D" id="3.30.1330.40">
    <property type="entry name" value="RutC-like"/>
    <property type="match status" value="1"/>
</dbReference>
<dbReference type="AlphaFoldDB" id="A0A4Q7TYH2"/>
<dbReference type="InterPro" id="IPR006175">
    <property type="entry name" value="YjgF/YER057c/UK114"/>
</dbReference>
<dbReference type="PANTHER" id="PTHR47328">
    <property type="match status" value="1"/>
</dbReference>
<protein>
    <submittedName>
        <fullName evidence="1">Enamine deaminase RidA (YjgF/YER057c/UK114 family)</fullName>
    </submittedName>
</protein>
<proteinExistence type="predicted"/>
<evidence type="ECO:0000313" key="2">
    <source>
        <dbReference type="Proteomes" id="UP000291832"/>
    </source>
</evidence>
<accession>A0A4Q7TYH2</accession>
<dbReference type="Proteomes" id="UP000291832">
    <property type="component" value="Unassembled WGS sequence"/>
</dbReference>
<dbReference type="CDD" id="cd00448">
    <property type="entry name" value="YjgF_YER057c_UK114_family"/>
    <property type="match status" value="1"/>
</dbReference>
<dbReference type="RefSeq" id="WP_157993020.1">
    <property type="nucleotide sequence ID" value="NZ_QYAG01000001.1"/>
</dbReference>
<keyword evidence="2" id="KW-1185">Reference proteome</keyword>
<organism evidence="1 2">
    <name type="scientific">Leucobacter luti</name>
    <dbReference type="NCBI Taxonomy" id="340320"/>
    <lineage>
        <taxon>Bacteria</taxon>
        <taxon>Bacillati</taxon>
        <taxon>Actinomycetota</taxon>
        <taxon>Actinomycetes</taxon>
        <taxon>Micrococcales</taxon>
        <taxon>Microbacteriaceae</taxon>
        <taxon>Leucobacter</taxon>
    </lineage>
</organism>
<dbReference type="InterPro" id="IPR035959">
    <property type="entry name" value="RutC-like_sf"/>
</dbReference>
<reference evidence="1 2" key="1">
    <citation type="journal article" date="2015" name="Stand. Genomic Sci.">
        <title>Genomic Encyclopedia of Bacterial and Archaeal Type Strains, Phase III: the genomes of soil and plant-associated and newly described type strains.</title>
        <authorList>
            <person name="Whitman W.B."/>
            <person name="Woyke T."/>
            <person name="Klenk H.P."/>
            <person name="Zhou Y."/>
            <person name="Lilburn T.G."/>
            <person name="Beck B.J."/>
            <person name="De Vos P."/>
            <person name="Vandamme P."/>
            <person name="Eisen J.A."/>
            <person name="Garrity G."/>
            <person name="Hugenholtz P."/>
            <person name="Kyrpides N.C."/>
        </authorList>
    </citation>
    <scope>NUCLEOTIDE SEQUENCE [LARGE SCALE GENOMIC DNA]</scope>
    <source>
        <strain evidence="1 2">RF6</strain>
    </source>
</reference>